<dbReference type="AlphaFoldDB" id="A0A815KIM3"/>
<reference evidence="2" key="1">
    <citation type="submission" date="2021-02" db="EMBL/GenBank/DDBJ databases">
        <authorList>
            <person name="Nowell W R."/>
        </authorList>
    </citation>
    <scope>NUCLEOTIDE SEQUENCE</scope>
</reference>
<evidence type="ECO:0000313" key="3">
    <source>
        <dbReference type="Proteomes" id="UP000663870"/>
    </source>
</evidence>
<dbReference type="EMBL" id="CAJNOH010000007">
    <property type="protein sequence ID" value="CAF0737398.1"/>
    <property type="molecule type" value="Genomic_DNA"/>
</dbReference>
<name>A0A815KIM3_9BILA</name>
<evidence type="ECO:0000313" key="2">
    <source>
        <dbReference type="EMBL" id="CAF1393821.1"/>
    </source>
</evidence>
<accession>A0A815KIM3</accession>
<gene>
    <name evidence="2" type="ORF">JXQ802_LOCUS34359</name>
    <name evidence="1" type="ORF">PYM288_LOCUS1342</name>
</gene>
<evidence type="ECO:0000313" key="1">
    <source>
        <dbReference type="EMBL" id="CAF0737398.1"/>
    </source>
</evidence>
<dbReference type="Proteomes" id="UP000663854">
    <property type="component" value="Unassembled WGS sequence"/>
</dbReference>
<dbReference type="Proteomes" id="UP000663870">
    <property type="component" value="Unassembled WGS sequence"/>
</dbReference>
<protein>
    <submittedName>
        <fullName evidence="2">Uncharacterized protein</fullName>
    </submittedName>
</protein>
<organism evidence="2 3">
    <name type="scientific">Rotaria sordida</name>
    <dbReference type="NCBI Taxonomy" id="392033"/>
    <lineage>
        <taxon>Eukaryota</taxon>
        <taxon>Metazoa</taxon>
        <taxon>Spiralia</taxon>
        <taxon>Gnathifera</taxon>
        <taxon>Rotifera</taxon>
        <taxon>Eurotatoria</taxon>
        <taxon>Bdelloidea</taxon>
        <taxon>Philodinida</taxon>
        <taxon>Philodinidae</taxon>
        <taxon>Rotaria</taxon>
    </lineage>
</organism>
<sequence>MANLKTTDKEDEYVLPLSYQSNLVNFIIRLTATNEVVNNQYYTSPYAHCNFSTSLSSSKQTDDGENETNNYINEFQKYQWSKYGCTMPKNWIDPFEIYD</sequence>
<dbReference type="EMBL" id="CAJNOL010001628">
    <property type="protein sequence ID" value="CAF1393821.1"/>
    <property type="molecule type" value="Genomic_DNA"/>
</dbReference>
<proteinExistence type="predicted"/>
<keyword evidence="3" id="KW-1185">Reference proteome</keyword>
<comment type="caution">
    <text evidence="2">The sequence shown here is derived from an EMBL/GenBank/DDBJ whole genome shotgun (WGS) entry which is preliminary data.</text>
</comment>